<dbReference type="EMBL" id="MU004235">
    <property type="protein sequence ID" value="KAF2669536.1"/>
    <property type="molecule type" value="Genomic_DNA"/>
</dbReference>
<organism evidence="3 4">
    <name type="scientific">Microthyrium microscopicum</name>
    <dbReference type="NCBI Taxonomy" id="703497"/>
    <lineage>
        <taxon>Eukaryota</taxon>
        <taxon>Fungi</taxon>
        <taxon>Dikarya</taxon>
        <taxon>Ascomycota</taxon>
        <taxon>Pezizomycotina</taxon>
        <taxon>Dothideomycetes</taxon>
        <taxon>Dothideomycetes incertae sedis</taxon>
        <taxon>Microthyriales</taxon>
        <taxon>Microthyriaceae</taxon>
        <taxon>Microthyrium</taxon>
    </lineage>
</organism>
<gene>
    <name evidence="3" type="ORF">BT63DRAFT_263718</name>
</gene>
<feature type="domain" description="Heterokaryon incompatibility" evidence="2">
    <location>
        <begin position="44"/>
        <end position="172"/>
    </location>
</feature>
<reference evidence="3" key="1">
    <citation type="journal article" date="2020" name="Stud. Mycol.">
        <title>101 Dothideomycetes genomes: a test case for predicting lifestyles and emergence of pathogens.</title>
        <authorList>
            <person name="Haridas S."/>
            <person name="Albert R."/>
            <person name="Binder M."/>
            <person name="Bloem J."/>
            <person name="Labutti K."/>
            <person name="Salamov A."/>
            <person name="Andreopoulos B."/>
            <person name="Baker S."/>
            <person name="Barry K."/>
            <person name="Bills G."/>
            <person name="Bluhm B."/>
            <person name="Cannon C."/>
            <person name="Castanera R."/>
            <person name="Culley D."/>
            <person name="Daum C."/>
            <person name="Ezra D."/>
            <person name="Gonzalez J."/>
            <person name="Henrissat B."/>
            <person name="Kuo A."/>
            <person name="Liang C."/>
            <person name="Lipzen A."/>
            <person name="Lutzoni F."/>
            <person name="Magnuson J."/>
            <person name="Mondo S."/>
            <person name="Nolan M."/>
            <person name="Ohm R."/>
            <person name="Pangilinan J."/>
            <person name="Park H.-J."/>
            <person name="Ramirez L."/>
            <person name="Alfaro M."/>
            <person name="Sun H."/>
            <person name="Tritt A."/>
            <person name="Yoshinaga Y."/>
            <person name="Zwiers L.-H."/>
            <person name="Turgeon B."/>
            <person name="Goodwin S."/>
            <person name="Spatafora J."/>
            <person name="Crous P."/>
            <person name="Grigoriev I."/>
        </authorList>
    </citation>
    <scope>NUCLEOTIDE SEQUENCE</scope>
    <source>
        <strain evidence="3">CBS 115976</strain>
    </source>
</reference>
<dbReference type="AlphaFoldDB" id="A0A6A6UD24"/>
<dbReference type="OrthoDB" id="2157530at2759"/>
<evidence type="ECO:0000313" key="4">
    <source>
        <dbReference type="Proteomes" id="UP000799302"/>
    </source>
</evidence>
<feature type="compositionally biased region" description="Polar residues" evidence="1">
    <location>
        <begin position="244"/>
        <end position="253"/>
    </location>
</feature>
<feature type="compositionally biased region" description="Basic and acidic residues" evidence="1">
    <location>
        <begin position="224"/>
        <end position="243"/>
    </location>
</feature>
<protein>
    <recommendedName>
        <fullName evidence="2">Heterokaryon incompatibility domain-containing protein</fullName>
    </recommendedName>
</protein>
<sequence>MPNQYQYQPLEDNRTIRLLHASRSKNGSLLFDFSHVSLNNSPVYEAVSYTWGSKDRDKTIRHRKTGHVLYMTSNCQDMLWSLTKDGPRILWVDALSINQEGILEKNHQIPLMADLYRSASRTIAYIGEADSSSYDLSRMHISKALDPTLDIKRSAAMILSRPWFTRTWVIQEVLLSKRLVIQAGKNRIEETALASQVTSGGGVLNMKEIFPADLRRLRKQRVSGNREHRSMGMLRTDAEESKRSQTTGARTSGSDTLTNSIHLFNVLCESASYQCEDPRDKLFAIISLLEGDIPPDLEANYSRSVEEVYTNISRHLLSHGATKALAAAIGIELANRRHLPSWTIDWRCLRHLSQPGYIQSAFCPGSDASRWYSASDHSNTSFERIADKALLTPLEGCGLCIRGKRFHTVEQPKIVSALAEWESRPNFWARKKYCEKFSAPMDMYPEYAIMDKGNTATWLKRISGFDWRLGCVDERSSLYQDWKTEPDQLTRREMNKDKRVCVIQNGNESGYAPWTTATSDIICVFLGFELPFVLRPCKKAWYLVGECYIPWVMEGQGVADIDWAAAYDREPVAPLEDFHIY</sequence>
<accession>A0A6A6UD24</accession>
<evidence type="ECO:0000259" key="2">
    <source>
        <dbReference type="Pfam" id="PF06985"/>
    </source>
</evidence>
<name>A0A6A6UD24_9PEZI</name>
<dbReference type="Pfam" id="PF06985">
    <property type="entry name" value="HET"/>
    <property type="match status" value="1"/>
</dbReference>
<dbReference type="InterPro" id="IPR010730">
    <property type="entry name" value="HET"/>
</dbReference>
<dbReference type="PANTHER" id="PTHR24148:SF64">
    <property type="entry name" value="HETEROKARYON INCOMPATIBILITY DOMAIN-CONTAINING PROTEIN"/>
    <property type="match status" value="1"/>
</dbReference>
<keyword evidence="4" id="KW-1185">Reference proteome</keyword>
<proteinExistence type="predicted"/>
<dbReference type="InterPro" id="IPR052895">
    <property type="entry name" value="HetReg/Transcr_Mod"/>
</dbReference>
<evidence type="ECO:0000313" key="3">
    <source>
        <dbReference type="EMBL" id="KAF2669536.1"/>
    </source>
</evidence>
<evidence type="ECO:0000256" key="1">
    <source>
        <dbReference type="SAM" id="MobiDB-lite"/>
    </source>
</evidence>
<feature type="region of interest" description="Disordered" evidence="1">
    <location>
        <begin position="221"/>
        <end position="253"/>
    </location>
</feature>
<dbReference type="PANTHER" id="PTHR24148">
    <property type="entry name" value="ANKYRIN REPEAT DOMAIN-CONTAINING PROTEIN 39 HOMOLOG-RELATED"/>
    <property type="match status" value="1"/>
</dbReference>
<dbReference type="Proteomes" id="UP000799302">
    <property type="component" value="Unassembled WGS sequence"/>
</dbReference>